<keyword evidence="8 11" id="KW-1133">Transmembrane helix</keyword>
<dbReference type="InterPro" id="IPR001478">
    <property type="entry name" value="PDZ"/>
</dbReference>
<gene>
    <name evidence="13" type="ORF">J2S75_000589</name>
</gene>
<evidence type="ECO:0000256" key="6">
    <source>
        <dbReference type="ARBA" id="ARBA00022801"/>
    </source>
</evidence>
<dbReference type="Pfam" id="PF02163">
    <property type="entry name" value="Peptidase_M50"/>
    <property type="match status" value="1"/>
</dbReference>
<dbReference type="PANTHER" id="PTHR42837">
    <property type="entry name" value="REGULATOR OF SIGMA-E PROTEASE RSEP"/>
    <property type="match status" value="1"/>
</dbReference>
<dbReference type="InterPro" id="IPR041489">
    <property type="entry name" value="PDZ_6"/>
</dbReference>
<feature type="transmembrane region" description="Helical" evidence="11">
    <location>
        <begin position="370"/>
        <end position="388"/>
    </location>
</feature>
<dbReference type="Gene3D" id="2.30.42.10">
    <property type="match status" value="1"/>
</dbReference>
<feature type="transmembrane region" description="Helical" evidence="11">
    <location>
        <begin position="27"/>
        <end position="47"/>
    </location>
</feature>
<dbReference type="InterPro" id="IPR036034">
    <property type="entry name" value="PDZ_sf"/>
</dbReference>
<feature type="transmembrane region" description="Helical" evidence="11">
    <location>
        <begin position="59"/>
        <end position="77"/>
    </location>
</feature>
<feature type="transmembrane region" description="Helical" evidence="11">
    <location>
        <begin position="315"/>
        <end position="334"/>
    </location>
</feature>
<keyword evidence="7 11" id="KW-0862">Zinc</keyword>
<keyword evidence="11" id="KW-0479">Metal-binding</keyword>
<evidence type="ECO:0000256" key="5">
    <source>
        <dbReference type="ARBA" id="ARBA00022692"/>
    </source>
</evidence>
<evidence type="ECO:0000313" key="14">
    <source>
        <dbReference type="Proteomes" id="UP001224682"/>
    </source>
</evidence>
<evidence type="ECO:0000256" key="2">
    <source>
        <dbReference type="ARBA" id="ARBA00004141"/>
    </source>
</evidence>
<keyword evidence="14" id="KW-1185">Reference proteome</keyword>
<keyword evidence="9 11" id="KW-0482">Metalloprotease</keyword>
<proteinExistence type="inferred from homology"/>
<evidence type="ECO:0000256" key="7">
    <source>
        <dbReference type="ARBA" id="ARBA00022833"/>
    </source>
</evidence>
<dbReference type="EMBL" id="JAUSUI010000001">
    <property type="protein sequence ID" value="MDQ0301578.1"/>
    <property type="molecule type" value="Genomic_DNA"/>
</dbReference>
<evidence type="ECO:0000256" key="3">
    <source>
        <dbReference type="ARBA" id="ARBA00007931"/>
    </source>
</evidence>
<comment type="cofactor">
    <cofactor evidence="1 11">
        <name>Zn(2+)</name>
        <dbReference type="ChEBI" id="CHEBI:29105"/>
    </cofactor>
</comment>
<dbReference type="CDD" id="cd06163">
    <property type="entry name" value="S2P-M50_PDZ_RseP-like"/>
    <property type="match status" value="1"/>
</dbReference>
<evidence type="ECO:0000256" key="8">
    <source>
        <dbReference type="ARBA" id="ARBA00022989"/>
    </source>
</evidence>
<dbReference type="SMART" id="SM00228">
    <property type="entry name" value="PDZ"/>
    <property type="match status" value="1"/>
</dbReference>
<keyword evidence="4 13" id="KW-0645">Protease</keyword>
<dbReference type="GO" id="GO:0008233">
    <property type="term" value="F:peptidase activity"/>
    <property type="evidence" value="ECO:0007669"/>
    <property type="project" value="UniProtKB-KW"/>
</dbReference>
<dbReference type="InterPro" id="IPR008915">
    <property type="entry name" value="Peptidase_M50"/>
</dbReference>
<name>A0ABU0B6Y5_9HYPH</name>
<comment type="subcellular location">
    <subcellularLocation>
        <location evidence="2">Membrane</location>
        <topology evidence="2">Multi-pass membrane protein</topology>
    </subcellularLocation>
</comment>
<dbReference type="NCBIfam" id="TIGR00054">
    <property type="entry name" value="RIP metalloprotease RseP"/>
    <property type="match status" value="1"/>
</dbReference>
<feature type="transmembrane region" description="Helical" evidence="11">
    <location>
        <begin position="134"/>
        <end position="157"/>
    </location>
</feature>
<sequence length="397" mass="42394">MEHAARPSACLSGKSLMDFLASMGGTAGWLLGYVVPFLFVLTIVVFFHELGHFWVARRAGVRVVAFSIGFGPEIAGFNDRHGTRWKLSAIPLGGYVKFLGDENAASAPDRGAISQMSETERRESFFHKSVGARAAIVAAGPIANFILAIVIFAGLFMTVGRQVTTPQVDAVQAGSAAERAGFQPSDLILTINGAKIDSFGDMQRVVSANAGEPLAIEVERAGQRLTLQATPDLREVTDTFGNVHRIGVLGISRDTGGGQVRTERFGPVQAVTQATAEVWFIVDRTFSYLGGVVTGRERADQLGGPIRIAQVSGQVATFGLAALLQLAAVLSVSIGLLNLFPVPLLDGGHLLFYGIEALRGRPLSERAQEVGFRIGLALVLMLMLFATWNDILNISKS</sequence>
<dbReference type="EC" id="3.4.24.-" evidence="11"/>
<dbReference type="Pfam" id="PF17820">
    <property type="entry name" value="PDZ_6"/>
    <property type="match status" value="1"/>
</dbReference>
<evidence type="ECO:0000256" key="9">
    <source>
        <dbReference type="ARBA" id="ARBA00023049"/>
    </source>
</evidence>
<evidence type="ECO:0000313" key="13">
    <source>
        <dbReference type="EMBL" id="MDQ0301578.1"/>
    </source>
</evidence>
<protein>
    <recommendedName>
        <fullName evidence="11">Zinc metalloprotease</fullName>
        <ecNumber evidence="11">3.4.24.-</ecNumber>
    </recommendedName>
</protein>
<evidence type="ECO:0000256" key="1">
    <source>
        <dbReference type="ARBA" id="ARBA00001947"/>
    </source>
</evidence>
<reference evidence="13 14" key="1">
    <citation type="submission" date="2023-07" db="EMBL/GenBank/DDBJ databases">
        <title>Genomic Encyclopedia of Type Strains, Phase IV (KMG-IV): sequencing the most valuable type-strain genomes for metagenomic binning, comparative biology and taxonomic classification.</title>
        <authorList>
            <person name="Goeker M."/>
        </authorList>
    </citation>
    <scope>NUCLEOTIDE SEQUENCE [LARGE SCALE GENOMIC DNA]</scope>
    <source>
        <strain evidence="13 14">DSM 2457</strain>
    </source>
</reference>
<dbReference type="InterPro" id="IPR004387">
    <property type="entry name" value="Pept_M50_Zn"/>
</dbReference>
<dbReference type="CDD" id="cd23081">
    <property type="entry name" value="cpPDZ_EcRseP-like"/>
    <property type="match status" value="1"/>
</dbReference>
<evidence type="ECO:0000259" key="12">
    <source>
        <dbReference type="SMART" id="SM00228"/>
    </source>
</evidence>
<keyword evidence="5 11" id="KW-0812">Transmembrane</keyword>
<comment type="caution">
    <text evidence="13">The sequence shown here is derived from an EMBL/GenBank/DDBJ whole genome shotgun (WGS) entry which is preliminary data.</text>
</comment>
<dbReference type="GO" id="GO:0006508">
    <property type="term" value="P:proteolysis"/>
    <property type="evidence" value="ECO:0007669"/>
    <property type="project" value="UniProtKB-KW"/>
</dbReference>
<keyword evidence="6 11" id="KW-0378">Hydrolase</keyword>
<dbReference type="Proteomes" id="UP001224682">
    <property type="component" value="Unassembled WGS sequence"/>
</dbReference>
<organism evidence="13 14">
    <name type="scientific">Ancylobacter polymorphus</name>
    <dbReference type="NCBI Taxonomy" id="223390"/>
    <lineage>
        <taxon>Bacteria</taxon>
        <taxon>Pseudomonadati</taxon>
        <taxon>Pseudomonadota</taxon>
        <taxon>Alphaproteobacteria</taxon>
        <taxon>Hyphomicrobiales</taxon>
        <taxon>Xanthobacteraceae</taxon>
        <taxon>Ancylobacter</taxon>
    </lineage>
</organism>
<evidence type="ECO:0000256" key="4">
    <source>
        <dbReference type="ARBA" id="ARBA00022670"/>
    </source>
</evidence>
<evidence type="ECO:0000256" key="11">
    <source>
        <dbReference type="RuleBase" id="RU362031"/>
    </source>
</evidence>
<feature type="domain" description="PDZ" evidence="12">
    <location>
        <begin position="153"/>
        <end position="222"/>
    </location>
</feature>
<dbReference type="SUPFAM" id="SSF50156">
    <property type="entry name" value="PDZ domain-like"/>
    <property type="match status" value="1"/>
</dbReference>
<comment type="similarity">
    <text evidence="3 11">Belongs to the peptidase M50B family.</text>
</comment>
<accession>A0ABU0B6Y5</accession>
<dbReference type="PANTHER" id="PTHR42837:SF2">
    <property type="entry name" value="MEMBRANE METALLOPROTEASE ARASP2, CHLOROPLASTIC-RELATED"/>
    <property type="match status" value="1"/>
</dbReference>
<keyword evidence="10 11" id="KW-0472">Membrane</keyword>
<evidence type="ECO:0000256" key="10">
    <source>
        <dbReference type="ARBA" id="ARBA00023136"/>
    </source>
</evidence>